<evidence type="ECO:0000256" key="1">
    <source>
        <dbReference type="SAM" id="MobiDB-lite"/>
    </source>
</evidence>
<keyword evidence="3" id="KW-1185">Reference proteome</keyword>
<dbReference type="Proteomes" id="UP000006671">
    <property type="component" value="Unassembled WGS sequence"/>
</dbReference>
<proteinExistence type="predicted"/>
<dbReference type="KEGG" id="ngr:NAEGRDRAFT_67818"/>
<dbReference type="EMBL" id="GG738869">
    <property type="protein sequence ID" value="EFC44184.1"/>
    <property type="molecule type" value="Genomic_DNA"/>
</dbReference>
<dbReference type="VEuPathDB" id="AmoebaDB:NAEGRDRAFT_67818"/>
<protein>
    <submittedName>
        <fullName evidence="2">Predicted protein</fullName>
    </submittedName>
</protein>
<dbReference type="RefSeq" id="XP_002676928.1">
    <property type="nucleotide sequence ID" value="XM_002676882.1"/>
</dbReference>
<sequence length="250" mass="28549">MLLTRTYNNTTNNYHYGHYMPHKTTSNKTSNVQLMDHPNIPPYLLAMAKNSQIVQHEKESERVNAFQKLTIQTPTTTLQTNYSSSSLNVLAQSPCSPSSMLDSSPTPNTKSDSKSVKRFIAHSQTHNLIQRNDLVFINIDEELSILNMIDPLFHGKIGIISEIREDDCVIEVVENNQKNNDDNMCFMNMTVNQPISHSFQPQSMLRKELNKSSRPSVRPLKRKIVVPIFCLCLEDAVLKERLANNNGYQR</sequence>
<reference evidence="2 3" key="1">
    <citation type="journal article" date="2010" name="Cell">
        <title>The genome of Naegleria gruberi illuminates early eukaryotic versatility.</title>
        <authorList>
            <person name="Fritz-Laylin L.K."/>
            <person name="Prochnik S.E."/>
            <person name="Ginger M.L."/>
            <person name="Dacks J.B."/>
            <person name="Carpenter M.L."/>
            <person name="Field M.C."/>
            <person name="Kuo A."/>
            <person name="Paredez A."/>
            <person name="Chapman J."/>
            <person name="Pham J."/>
            <person name="Shu S."/>
            <person name="Neupane R."/>
            <person name="Cipriano M."/>
            <person name="Mancuso J."/>
            <person name="Tu H."/>
            <person name="Salamov A."/>
            <person name="Lindquist E."/>
            <person name="Shapiro H."/>
            <person name="Lucas S."/>
            <person name="Grigoriev I.V."/>
            <person name="Cande W.Z."/>
            <person name="Fulton C."/>
            <person name="Rokhsar D.S."/>
            <person name="Dawson S.C."/>
        </authorList>
    </citation>
    <scope>NUCLEOTIDE SEQUENCE [LARGE SCALE GENOMIC DNA]</scope>
    <source>
        <strain evidence="2 3">NEG-M</strain>
    </source>
</reference>
<dbReference type="AlphaFoldDB" id="D2VG14"/>
<evidence type="ECO:0000313" key="2">
    <source>
        <dbReference type="EMBL" id="EFC44184.1"/>
    </source>
</evidence>
<feature type="region of interest" description="Disordered" evidence="1">
    <location>
        <begin position="93"/>
        <end position="114"/>
    </location>
</feature>
<feature type="compositionally biased region" description="Low complexity" evidence="1">
    <location>
        <begin position="93"/>
        <end position="107"/>
    </location>
</feature>
<accession>D2VG14</accession>
<evidence type="ECO:0000313" key="3">
    <source>
        <dbReference type="Proteomes" id="UP000006671"/>
    </source>
</evidence>
<gene>
    <name evidence="2" type="ORF">NAEGRDRAFT_67818</name>
</gene>
<dbReference type="GeneID" id="8856729"/>
<organism evidence="3">
    <name type="scientific">Naegleria gruberi</name>
    <name type="common">Amoeba</name>
    <dbReference type="NCBI Taxonomy" id="5762"/>
    <lineage>
        <taxon>Eukaryota</taxon>
        <taxon>Discoba</taxon>
        <taxon>Heterolobosea</taxon>
        <taxon>Tetramitia</taxon>
        <taxon>Eutetramitia</taxon>
        <taxon>Vahlkampfiidae</taxon>
        <taxon>Naegleria</taxon>
    </lineage>
</organism>
<dbReference type="InParanoid" id="D2VG14"/>
<name>D2VG14_NAEGR</name>